<dbReference type="PANTHER" id="PTHR10884:SF14">
    <property type="entry name" value="NADH DEHYDROGENASE [UBIQUINONE] IRON-SULFUR PROTEIN 3, MITOCHONDRIAL"/>
    <property type="match status" value="1"/>
</dbReference>
<dbReference type="OrthoDB" id="9803286at2"/>
<comment type="subunit">
    <text evidence="3">NDH-1 is composed of 14 different subunits. Subunits NuoB, C, D, E, F, and G constitute the peripheral sector of the complex.</text>
</comment>
<keyword evidence="3" id="KW-0830">Ubiquinone</keyword>
<comment type="function">
    <text evidence="3">NDH-1 shuttles electrons from NADH, via FMN and iron-sulfur (Fe-S) centers, to quinones in the respiratory chain. The immediate electron acceptor for the enzyme in this species is believed to be ubiquinone. Couples the redox reaction to proton translocation (for every two electrons transferred, four hydrogen ions are translocated across the cytoplasmic membrane), and thus conserves the redox energy in a proton gradient.</text>
</comment>
<evidence type="ECO:0000256" key="1">
    <source>
        <dbReference type="ARBA" id="ARBA00007569"/>
    </source>
</evidence>
<reference evidence="7 8" key="1">
    <citation type="journal article" date="2015" name="Genome Announc.">
        <title>Complete Genome Sequence of 'Candidatus Liberibacter africanus,' a Bacterium Associated with Citrus Huanglongbing.</title>
        <authorList>
            <person name="Lin H."/>
            <person name="Pietersen G."/>
            <person name="Han C."/>
            <person name="Read D.A."/>
            <person name="Lou B."/>
            <person name="Gupta G."/>
            <person name="Civerolo E.L."/>
        </authorList>
    </citation>
    <scope>NUCLEOTIDE SEQUENCE [LARGE SCALE GENOMIC DNA]</scope>
    <source>
        <strain evidence="7 8">PTSAPSY</strain>
    </source>
</reference>
<dbReference type="EMBL" id="CP004021">
    <property type="protein sequence ID" value="AKK19786.1"/>
    <property type="molecule type" value="Genomic_DNA"/>
</dbReference>
<dbReference type="InterPro" id="IPR020396">
    <property type="entry name" value="NADH_UbQ_OxRdtase_CS"/>
</dbReference>
<comment type="subcellular location">
    <subcellularLocation>
        <location evidence="3">Cell membrane</location>
        <topology evidence="3">Peripheral membrane protein</topology>
        <orientation evidence="3">Cytoplasmic side</orientation>
    </subcellularLocation>
</comment>
<dbReference type="PANTHER" id="PTHR10884">
    <property type="entry name" value="NADH DEHYDROGENASE UBIQUINONE IRON-SULFUR PROTEIN 3"/>
    <property type="match status" value="1"/>
</dbReference>
<dbReference type="GO" id="GO:0050136">
    <property type="term" value="F:NADH dehydrogenase (quinone) (non-electrogenic) activity"/>
    <property type="evidence" value="ECO:0007669"/>
    <property type="project" value="UniProtKB-UniRule"/>
</dbReference>
<dbReference type="Proteomes" id="UP000035503">
    <property type="component" value="Chromosome"/>
</dbReference>
<sequence length="187" mass="21630">MVKKIECFGNYIVDTFGCSVKFAVNSVGELCLHVGCDDLVSLCIFLRDDPNCCFVNIVDLCGVDFLSRPSRFEVVYHFLSPTYNRRIRVKVEVAEGEHVPSITGVYPGADWFEREVWDMYGIHFKGHPDLRRILTDYGFEGHPLRKDFPVTGFVELRYDNDAKKVVYSPVELMQEHRDYDFLSPWEG</sequence>
<evidence type="ECO:0000256" key="4">
    <source>
        <dbReference type="RuleBase" id="RU003456"/>
    </source>
</evidence>
<evidence type="ECO:0000313" key="8">
    <source>
        <dbReference type="Proteomes" id="UP000035503"/>
    </source>
</evidence>
<dbReference type="AlphaFoldDB" id="A0A0G3I1N1"/>
<keyword evidence="3" id="KW-0472">Membrane</keyword>
<dbReference type="SUPFAM" id="SSF143243">
    <property type="entry name" value="Nqo5-like"/>
    <property type="match status" value="1"/>
</dbReference>
<dbReference type="NCBIfam" id="NF004733">
    <property type="entry name" value="PRK06074.1-5"/>
    <property type="match status" value="1"/>
</dbReference>
<dbReference type="InterPro" id="IPR037232">
    <property type="entry name" value="NADH_quin_OxRdtase_su_C/D-like"/>
</dbReference>
<keyword evidence="8" id="KW-1185">Reference proteome</keyword>
<dbReference type="NCBIfam" id="TIGR01961">
    <property type="entry name" value="NuoC_fam"/>
    <property type="match status" value="1"/>
</dbReference>
<dbReference type="GO" id="GO:0048038">
    <property type="term" value="F:quinone binding"/>
    <property type="evidence" value="ECO:0007669"/>
    <property type="project" value="UniProtKB-KW"/>
</dbReference>
<dbReference type="GO" id="GO:0008137">
    <property type="term" value="F:NADH dehydrogenase (ubiquinone) activity"/>
    <property type="evidence" value="ECO:0007669"/>
    <property type="project" value="InterPro"/>
</dbReference>
<gene>
    <name evidence="3" type="primary">nuoC</name>
    <name evidence="7" type="ORF">G293_00710</name>
</gene>
<protein>
    <recommendedName>
        <fullName evidence="3">NADH-quinone oxidoreductase subunit C</fullName>
        <ecNumber evidence="3">7.1.1.-</ecNumber>
    </recommendedName>
    <alternativeName>
        <fullName evidence="3">NADH dehydrogenase I subunit C</fullName>
    </alternativeName>
    <alternativeName>
        <fullName evidence="3">NDH-1 subunit C</fullName>
    </alternativeName>
</protein>
<feature type="domain" description="NADH:ubiquinone oxidoreductase 30kDa subunit" evidence="6">
    <location>
        <begin position="33"/>
        <end position="153"/>
    </location>
</feature>
<evidence type="ECO:0000256" key="2">
    <source>
        <dbReference type="ARBA" id="ARBA00022448"/>
    </source>
</evidence>
<dbReference type="GO" id="GO:0005886">
    <property type="term" value="C:plasma membrane"/>
    <property type="evidence" value="ECO:0007669"/>
    <property type="project" value="UniProtKB-SubCell"/>
</dbReference>
<evidence type="ECO:0000256" key="5">
    <source>
        <dbReference type="RuleBase" id="RU003582"/>
    </source>
</evidence>
<keyword evidence="3 4" id="KW-1278">Translocase</keyword>
<dbReference type="InterPro" id="IPR010218">
    <property type="entry name" value="NADH_DH_suC"/>
</dbReference>
<keyword evidence="2 3" id="KW-0813">Transport</keyword>
<name>A0A0G3I1N1_LIBAF</name>
<dbReference type="Gene3D" id="3.30.460.80">
    <property type="entry name" value="NADH:ubiquinone oxidoreductase, 30kDa subunit"/>
    <property type="match status" value="1"/>
</dbReference>
<evidence type="ECO:0000313" key="7">
    <source>
        <dbReference type="EMBL" id="AKK19786.1"/>
    </source>
</evidence>
<keyword evidence="3" id="KW-1003">Cell membrane</keyword>
<comment type="similarity">
    <text evidence="1 3 4">Belongs to the complex I 30 kDa subunit family.</text>
</comment>
<proteinExistence type="inferred from homology"/>
<organism evidence="7 8">
    <name type="scientific">Candidatus Liberibacter africanus PTSAPSY</name>
    <dbReference type="NCBI Taxonomy" id="1277257"/>
    <lineage>
        <taxon>Bacteria</taxon>
        <taxon>Pseudomonadati</taxon>
        <taxon>Pseudomonadota</taxon>
        <taxon>Alphaproteobacteria</taxon>
        <taxon>Hyphomicrobiales</taxon>
        <taxon>Rhizobiaceae</taxon>
        <taxon>Liberibacter</taxon>
    </lineage>
</organism>
<dbReference type="HAMAP" id="MF_01357">
    <property type="entry name" value="NDH1_NuoC"/>
    <property type="match status" value="1"/>
</dbReference>
<dbReference type="EC" id="7.1.1.-" evidence="3"/>
<keyword evidence="3 5" id="KW-0874">Quinone</keyword>
<evidence type="ECO:0000256" key="3">
    <source>
        <dbReference type="HAMAP-Rule" id="MF_01357"/>
    </source>
</evidence>
<dbReference type="PROSITE" id="PS00542">
    <property type="entry name" value="COMPLEX1_30K"/>
    <property type="match status" value="1"/>
</dbReference>
<keyword evidence="3 4" id="KW-0520">NAD</keyword>
<evidence type="ECO:0000259" key="6">
    <source>
        <dbReference type="Pfam" id="PF00329"/>
    </source>
</evidence>
<dbReference type="KEGG" id="lau:G293_00710"/>
<comment type="catalytic activity">
    <reaction evidence="3 5">
        <text>a quinone + NADH + 5 H(+)(in) = a quinol + NAD(+) + 4 H(+)(out)</text>
        <dbReference type="Rhea" id="RHEA:57888"/>
        <dbReference type="ChEBI" id="CHEBI:15378"/>
        <dbReference type="ChEBI" id="CHEBI:24646"/>
        <dbReference type="ChEBI" id="CHEBI:57540"/>
        <dbReference type="ChEBI" id="CHEBI:57945"/>
        <dbReference type="ChEBI" id="CHEBI:132124"/>
    </reaction>
</comment>
<dbReference type="InterPro" id="IPR001268">
    <property type="entry name" value="NADH_UbQ_OxRdtase_30kDa_su"/>
</dbReference>
<dbReference type="PATRIC" id="fig|1277257.4.peg.161"/>
<dbReference type="STRING" id="1277257.G293_00710"/>
<dbReference type="Pfam" id="PF00329">
    <property type="entry name" value="Complex1_30kDa"/>
    <property type="match status" value="1"/>
</dbReference>
<accession>A0A0G3I1N1</accession>